<dbReference type="InterPro" id="IPR000916">
    <property type="entry name" value="Bet_v_I/MLP"/>
</dbReference>
<name>A0A2P2N522_RHIMU</name>
<reference evidence="2" key="1">
    <citation type="submission" date="2018-02" db="EMBL/GenBank/DDBJ databases">
        <title>Rhizophora mucronata_Transcriptome.</title>
        <authorList>
            <person name="Meera S.P."/>
            <person name="Sreeshan A."/>
            <person name="Augustine A."/>
        </authorList>
    </citation>
    <scope>NUCLEOTIDE SEQUENCE</scope>
    <source>
        <tissue evidence="2">Leaf</tissue>
    </source>
</reference>
<protein>
    <recommendedName>
        <fullName evidence="1">Bet v I/Major latex protein domain-containing protein</fullName>
    </recommendedName>
</protein>
<dbReference type="CDD" id="cd07816">
    <property type="entry name" value="Bet_v1-like"/>
    <property type="match status" value="1"/>
</dbReference>
<proteinExistence type="predicted"/>
<feature type="domain" description="Bet v I/Major latex protein" evidence="1">
    <location>
        <begin position="2"/>
        <end position="152"/>
    </location>
</feature>
<evidence type="ECO:0000313" key="2">
    <source>
        <dbReference type="EMBL" id="MBX37584.1"/>
    </source>
</evidence>
<dbReference type="PANTHER" id="PTHR31907">
    <property type="entry name" value="MLP-LIKE PROTEIN 423"/>
    <property type="match status" value="1"/>
</dbReference>
<dbReference type="EMBL" id="GGEC01057100">
    <property type="protein sequence ID" value="MBX37584.1"/>
    <property type="molecule type" value="Transcribed_RNA"/>
</dbReference>
<dbReference type="Gene3D" id="3.30.530.20">
    <property type="match status" value="1"/>
</dbReference>
<dbReference type="InterPro" id="IPR051761">
    <property type="entry name" value="MLP-like_ligand-binding"/>
</dbReference>
<dbReference type="AlphaFoldDB" id="A0A2P2N522"/>
<sequence length="152" mass="16890">MSLVGKVETDVEIKSPAEKFHEVFSSRPHHVSGYSPSNVHACDLHEGEWGKEGSVICWTYKHDGETKIAKEVVEAIDNAKLSVTLNVIEGDLLKEFKSFKATIQATPKGEGSVVVHWTLEYEKLHDQIIDPHSVLQLAVDMSKDIDSHLSKA</sequence>
<organism evidence="2">
    <name type="scientific">Rhizophora mucronata</name>
    <name type="common">Asiatic mangrove</name>
    <dbReference type="NCBI Taxonomy" id="61149"/>
    <lineage>
        <taxon>Eukaryota</taxon>
        <taxon>Viridiplantae</taxon>
        <taxon>Streptophyta</taxon>
        <taxon>Embryophyta</taxon>
        <taxon>Tracheophyta</taxon>
        <taxon>Spermatophyta</taxon>
        <taxon>Magnoliopsida</taxon>
        <taxon>eudicotyledons</taxon>
        <taxon>Gunneridae</taxon>
        <taxon>Pentapetalae</taxon>
        <taxon>rosids</taxon>
        <taxon>fabids</taxon>
        <taxon>Malpighiales</taxon>
        <taxon>Rhizophoraceae</taxon>
        <taxon>Rhizophora</taxon>
    </lineage>
</organism>
<accession>A0A2P2N522</accession>
<dbReference type="SMART" id="SM01037">
    <property type="entry name" value="Bet_v_1"/>
    <property type="match status" value="1"/>
</dbReference>
<dbReference type="GO" id="GO:0006952">
    <property type="term" value="P:defense response"/>
    <property type="evidence" value="ECO:0007669"/>
    <property type="project" value="InterPro"/>
</dbReference>
<dbReference type="Pfam" id="PF00407">
    <property type="entry name" value="Bet_v_1"/>
    <property type="match status" value="1"/>
</dbReference>
<dbReference type="InterPro" id="IPR023393">
    <property type="entry name" value="START-like_dom_sf"/>
</dbReference>
<evidence type="ECO:0000259" key="1">
    <source>
        <dbReference type="SMART" id="SM01037"/>
    </source>
</evidence>
<dbReference type="SUPFAM" id="SSF55961">
    <property type="entry name" value="Bet v1-like"/>
    <property type="match status" value="1"/>
</dbReference>